<dbReference type="InterPro" id="IPR018119">
    <property type="entry name" value="Strictosidine_synth_cons-reg"/>
</dbReference>
<keyword evidence="2" id="KW-0597">Phosphoprotein</keyword>
<keyword evidence="3" id="KW-0325">Glycoprotein</keyword>
<sequence>MARPSIDPVVWHPDRAPARARQHSGTHPMPPLRLHPVPGQGPEDVAVDSAGRIYTGLVDGRLVRLPTDRTGARVVAETGGRPLGVEVDGDDRLVVCDASRGLLRVDPETARISTLVAAGTVVGSAPLRVCNNAAVAGDGSIWFSDSSQRFELAYWKADLLEHSGTGRLLRWHPDGHTEEVLTGLQFANGVALAADESYVVVAETGAYRLTRVWLAGPGTGEVDRLADNLPAFPDNLARDDDGLLWIAMGSPRNALLDRVSPWHPVVRRAVWALPDFLQPKPVDTVWVQALDADGQVRYDLQATVGGFSMVTGVRRHGDTVWLGSLHGGAVAAFDLPAAAA</sequence>
<gene>
    <name evidence="6" type="ORF">Pma05_60580</name>
</gene>
<evidence type="ECO:0000256" key="4">
    <source>
        <dbReference type="SAM" id="MobiDB-lite"/>
    </source>
</evidence>
<dbReference type="RefSeq" id="WP_203860859.1">
    <property type="nucleotide sequence ID" value="NZ_BAAAZQ010000014.1"/>
</dbReference>
<dbReference type="InterPro" id="IPR011042">
    <property type="entry name" value="6-blade_b-propeller_TolB-like"/>
</dbReference>
<organism evidence="6 7">
    <name type="scientific">Plantactinospora mayteni</name>
    <dbReference type="NCBI Taxonomy" id="566021"/>
    <lineage>
        <taxon>Bacteria</taxon>
        <taxon>Bacillati</taxon>
        <taxon>Actinomycetota</taxon>
        <taxon>Actinomycetes</taxon>
        <taxon>Micromonosporales</taxon>
        <taxon>Micromonosporaceae</taxon>
        <taxon>Plantactinospora</taxon>
    </lineage>
</organism>
<evidence type="ECO:0000313" key="6">
    <source>
        <dbReference type="EMBL" id="GIG99485.1"/>
    </source>
</evidence>
<accession>A0ABQ4EXU9</accession>
<comment type="similarity">
    <text evidence="1">Belongs to the strictosidine synthase family.</text>
</comment>
<dbReference type="Proteomes" id="UP000621500">
    <property type="component" value="Unassembled WGS sequence"/>
</dbReference>
<proteinExistence type="inferred from homology"/>
<reference evidence="6 7" key="1">
    <citation type="submission" date="2021-01" db="EMBL/GenBank/DDBJ databases">
        <title>Whole genome shotgun sequence of Plantactinospora mayteni NBRC 109088.</title>
        <authorList>
            <person name="Komaki H."/>
            <person name="Tamura T."/>
        </authorList>
    </citation>
    <scope>NUCLEOTIDE SEQUENCE [LARGE SCALE GENOMIC DNA]</scope>
    <source>
        <strain evidence="6 7">NBRC 109088</strain>
    </source>
</reference>
<dbReference type="Pfam" id="PF03088">
    <property type="entry name" value="Str_synth"/>
    <property type="match status" value="1"/>
</dbReference>
<feature type="domain" description="Strictosidine synthase conserved region" evidence="5">
    <location>
        <begin position="135"/>
        <end position="216"/>
    </location>
</feature>
<evidence type="ECO:0000259" key="5">
    <source>
        <dbReference type="Pfam" id="PF03088"/>
    </source>
</evidence>
<evidence type="ECO:0000313" key="7">
    <source>
        <dbReference type="Proteomes" id="UP000621500"/>
    </source>
</evidence>
<keyword evidence="7" id="KW-1185">Reference proteome</keyword>
<dbReference type="EMBL" id="BONX01000045">
    <property type="protein sequence ID" value="GIG99485.1"/>
    <property type="molecule type" value="Genomic_DNA"/>
</dbReference>
<dbReference type="PANTHER" id="PTHR10426:SF88">
    <property type="entry name" value="ADIPOCYTE PLASMA MEMBRANE-ASSOCIATED PROTEIN HEMOMUCIN-RELATED"/>
    <property type="match status" value="1"/>
</dbReference>
<dbReference type="SUPFAM" id="SSF63829">
    <property type="entry name" value="Calcium-dependent phosphotriesterase"/>
    <property type="match status" value="1"/>
</dbReference>
<evidence type="ECO:0000256" key="1">
    <source>
        <dbReference type="ARBA" id="ARBA00009191"/>
    </source>
</evidence>
<comment type="caution">
    <text evidence="6">The sequence shown here is derived from an EMBL/GenBank/DDBJ whole genome shotgun (WGS) entry which is preliminary data.</text>
</comment>
<dbReference type="PANTHER" id="PTHR10426">
    <property type="entry name" value="STRICTOSIDINE SYNTHASE-RELATED"/>
    <property type="match status" value="1"/>
</dbReference>
<dbReference type="Gene3D" id="2.120.10.30">
    <property type="entry name" value="TolB, C-terminal domain"/>
    <property type="match status" value="1"/>
</dbReference>
<evidence type="ECO:0000256" key="3">
    <source>
        <dbReference type="ARBA" id="ARBA00023180"/>
    </source>
</evidence>
<feature type="region of interest" description="Disordered" evidence="4">
    <location>
        <begin position="1"/>
        <end position="32"/>
    </location>
</feature>
<evidence type="ECO:0000256" key="2">
    <source>
        <dbReference type="ARBA" id="ARBA00022553"/>
    </source>
</evidence>
<protein>
    <submittedName>
        <fullName evidence="6">Strictosidine synthase</fullName>
    </submittedName>
</protein>
<name>A0ABQ4EXU9_9ACTN</name>
<dbReference type="Pfam" id="PF20067">
    <property type="entry name" value="SSL_N"/>
    <property type="match status" value="1"/>
</dbReference>